<dbReference type="InterPro" id="IPR027056">
    <property type="entry name" value="Gluconate_2DH_su3"/>
</dbReference>
<evidence type="ECO:0000313" key="1">
    <source>
        <dbReference type="EMBL" id="MFC3878692.1"/>
    </source>
</evidence>
<reference evidence="2" key="1">
    <citation type="journal article" date="2019" name="Int. J. Syst. Evol. Microbiol.">
        <title>The Global Catalogue of Microorganisms (GCM) 10K type strain sequencing project: providing services to taxonomists for standard genome sequencing and annotation.</title>
        <authorList>
            <consortium name="The Broad Institute Genomics Platform"/>
            <consortium name="The Broad Institute Genome Sequencing Center for Infectious Disease"/>
            <person name="Wu L."/>
            <person name="Ma J."/>
        </authorList>
    </citation>
    <scope>NUCLEOTIDE SEQUENCE [LARGE SCALE GENOMIC DNA]</scope>
    <source>
        <strain evidence="2">CCUG 60523</strain>
    </source>
</reference>
<dbReference type="Pfam" id="PF13618">
    <property type="entry name" value="Gluconate_2-dh3"/>
    <property type="match status" value="1"/>
</dbReference>
<accession>A0ABV8ALY4</accession>
<gene>
    <name evidence="1" type="ORF">ACFOSV_00805</name>
</gene>
<organism evidence="1 2">
    <name type="scientific">Algoriphagus namhaensis</name>
    <dbReference type="NCBI Taxonomy" id="915353"/>
    <lineage>
        <taxon>Bacteria</taxon>
        <taxon>Pseudomonadati</taxon>
        <taxon>Bacteroidota</taxon>
        <taxon>Cytophagia</taxon>
        <taxon>Cytophagales</taxon>
        <taxon>Cyclobacteriaceae</taxon>
        <taxon>Algoriphagus</taxon>
    </lineage>
</organism>
<dbReference type="EMBL" id="JBHRZS010000002">
    <property type="protein sequence ID" value="MFC3878692.1"/>
    <property type="molecule type" value="Genomic_DNA"/>
</dbReference>
<comment type="caution">
    <text evidence="1">The sequence shown here is derived from an EMBL/GenBank/DDBJ whole genome shotgun (WGS) entry which is preliminary data.</text>
</comment>
<dbReference type="Proteomes" id="UP001595805">
    <property type="component" value="Unassembled WGS sequence"/>
</dbReference>
<dbReference type="RefSeq" id="WP_377902395.1">
    <property type="nucleotide sequence ID" value="NZ_JBHRZS010000002.1"/>
</dbReference>
<protein>
    <submittedName>
        <fullName evidence="1">Gluconate 2-dehydrogenase subunit 3 family protein</fullName>
    </submittedName>
</protein>
<sequence length="178" mass="20274">MNRRKTLKILGGTVVGVAGLVFADWKWQILDSINHKGFFTLSQEQMISKIAETIIPEGLPPILPQADAKPIGASSTGTDDYLKKVFEHCYEKEEQDLIIRHLDKLYESGFLKASKEDRERMLLVLESSEIEDEKTFFKTMKSETIRGFTTVKEVMVDYRDYKIAPGFYNGCVDVSPQT</sequence>
<name>A0ABV8ALY4_9BACT</name>
<proteinExistence type="predicted"/>
<keyword evidence="2" id="KW-1185">Reference proteome</keyword>
<evidence type="ECO:0000313" key="2">
    <source>
        <dbReference type="Proteomes" id="UP001595805"/>
    </source>
</evidence>